<comment type="caution">
    <text evidence="2">The sequence shown here is derived from an EMBL/GenBank/DDBJ whole genome shotgun (WGS) entry which is preliminary data.</text>
</comment>
<dbReference type="PANTHER" id="PTHR34189">
    <property type="entry name" value="TRANSMEMBRANE PROTEIN"/>
    <property type="match status" value="1"/>
</dbReference>
<gene>
    <name evidence="2" type="ORF">DH2020_034424</name>
</gene>
<keyword evidence="1" id="KW-1133">Transmembrane helix</keyword>
<evidence type="ECO:0000313" key="2">
    <source>
        <dbReference type="EMBL" id="KAK6131828.1"/>
    </source>
</evidence>
<feature type="transmembrane region" description="Helical" evidence="1">
    <location>
        <begin position="61"/>
        <end position="83"/>
    </location>
</feature>
<dbReference type="PANTHER" id="PTHR34189:SF4">
    <property type="entry name" value="TRANSMEMBRANE PROTEIN"/>
    <property type="match status" value="1"/>
</dbReference>
<dbReference type="Proteomes" id="UP001318860">
    <property type="component" value="Unassembled WGS sequence"/>
</dbReference>
<protein>
    <submittedName>
        <fullName evidence="2">Uncharacterized protein</fullName>
    </submittedName>
</protein>
<keyword evidence="3" id="KW-1185">Reference proteome</keyword>
<evidence type="ECO:0000313" key="3">
    <source>
        <dbReference type="Proteomes" id="UP001318860"/>
    </source>
</evidence>
<name>A0ABR0V9F3_REHGL</name>
<sequence>MYRSGSTNRFSDDHFSYYASSPSSKVPTALRSLSQSQGANELPMYEPLSEASKKEKTRAKFAENAVHLIPLILLLCAFILWVFSNPGKSFFLYIDLKASSIAAEIEGIATEGHLDSDGTGHLPVELGDMDPARLRDAKTIFSQNRS</sequence>
<dbReference type="EMBL" id="JABTTQ020001336">
    <property type="protein sequence ID" value="KAK6131828.1"/>
    <property type="molecule type" value="Genomic_DNA"/>
</dbReference>
<organism evidence="2 3">
    <name type="scientific">Rehmannia glutinosa</name>
    <name type="common">Chinese foxglove</name>
    <dbReference type="NCBI Taxonomy" id="99300"/>
    <lineage>
        <taxon>Eukaryota</taxon>
        <taxon>Viridiplantae</taxon>
        <taxon>Streptophyta</taxon>
        <taxon>Embryophyta</taxon>
        <taxon>Tracheophyta</taxon>
        <taxon>Spermatophyta</taxon>
        <taxon>Magnoliopsida</taxon>
        <taxon>eudicotyledons</taxon>
        <taxon>Gunneridae</taxon>
        <taxon>Pentapetalae</taxon>
        <taxon>asterids</taxon>
        <taxon>lamiids</taxon>
        <taxon>Lamiales</taxon>
        <taxon>Orobanchaceae</taxon>
        <taxon>Rehmannieae</taxon>
        <taxon>Rehmannia</taxon>
    </lineage>
</organism>
<keyword evidence="1" id="KW-0472">Membrane</keyword>
<evidence type="ECO:0000256" key="1">
    <source>
        <dbReference type="SAM" id="Phobius"/>
    </source>
</evidence>
<accession>A0ABR0V9F3</accession>
<keyword evidence="1" id="KW-0812">Transmembrane</keyword>
<reference evidence="2 3" key="1">
    <citation type="journal article" date="2021" name="Comput. Struct. Biotechnol. J.">
        <title>De novo genome assembly of the potent medicinal plant Rehmannia glutinosa using nanopore technology.</title>
        <authorList>
            <person name="Ma L."/>
            <person name="Dong C."/>
            <person name="Song C."/>
            <person name="Wang X."/>
            <person name="Zheng X."/>
            <person name="Niu Y."/>
            <person name="Chen S."/>
            <person name="Feng W."/>
        </authorList>
    </citation>
    <scope>NUCLEOTIDE SEQUENCE [LARGE SCALE GENOMIC DNA]</scope>
    <source>
        <strain evidence="2">DH-2019</strain>
    </source>
</reference>
<proteinExistence type="predicted"/>